<dbReference type="Proteomes" id="UP001163835">
    <property type="component" value="Unassembled WGS sequence"/>
</dbReference>
<evidence type="ECO:0000313" key="2">
    <source>
        <dbReference type="Proteomes" id="UP001163835"/>
    </source>
</evidence>
<sequence>MLYDSVKNIGGIQSSAEFKNEETLSGVDPVSGGTQESKEGVSAVYEAKSQLINEYLQTEQVVQVVILDRVTGLSPVDLHRIGFGRYQWQLFVLTGLGWAADDIWLQGVAIILPQIENELRPVRVEYATMALYAGLILGASTWGVLADLIGRRLSFNITLFIAGVFGIAAGGANNFTTLAALIACLGFGVGGNLPVDGAIFLENIPQSHQWLLTLLSVWWALGQLLASLIAWPLIGNFSCASATDCTKADNMGWRYNFYTLGAITFLMWFLRYFVFNLQESPKYLLAKGRDEDALKVLEHIARVNGKVLSLTLDQLQTVSGEKRATGVPMSNLQIIKQSFSSFTLSHVKPLFSTRRLAINTSITIALWGLIGLAYPLFNGFITLYLTTHISDASSSVSTTYRNYVIISILGIPGSVIACLVVDWYRKDHSEKSMRDDRSGTRFLIGGRKLTMAVSTALTGIFLFLFTTSTKEADVLAYSCVTSLTQNAMYGVLYAYTPEVFPAPHRGTGDALCSAFNRMTGILAPAIKIVTTPVSGGASQTTANGPIFVAASLFLVSAILMMLLPIETAGKAAL</sequence>
<comment type="caution">
    <text evidence="1">The sequence shown here is derived from an EMBL/GenBank/DDBJ whole genome shotgun (WGS) entry which is preliminary data.</text>
</comment>
<dbReference type="EMBL" id="MU795010">
    <property type="protein sequence ID" value="KAJ3812858.1"/>
    <property type="molecule type" value="Genomic_DNA"/>
</dbReference>
<organism evidence="1 2">
    <name type="scientific">Lentinula aff. lateritia</name>
    <dbReference type="NCBI Taxonomy" id="2804960"/>
    <lineage>
        <taxon>Eukaryota</taxon>
        <taxon>Fungi</taxon>
        <taxon>Dikarya</taxon>
        <taxon>Basidiomycota</taxon>
        <taxon>Agaricomycotina</taxon>
        <taxon>Agaricomycetes</taxon>
        <taxon>Agaricomycetidae</taxon>
        <taxon>Agaricales</taxon>
        <taxon>Marasmiineae</taxon>
        <taxon>Omphalotaceae</taxon>
        <taxon>Lentinula</taxon>
    </lineage>
</organism>
<proteinExistence type="predicted"/>
<gene>
    <name evidence="1" type="ORF">F5876DRAFT_74450</name>
</gene>
<protein>
    <submittedName>
        <fullName evidence="1">MFS general substrate transporter</fullName>
    </submittedName>
</protein>
<name>A0ACC1U7A9_9AGAR</name>
<keyword evidence="2" id="KW-1185">Reference proteome</keyword>
<accession>A0ACC1U7A9</accession>
<reference evidence="1" key="1">
    <citation type="submission" date="2022-09" db="EMBL/GenBank/DDBJ databases">
        <title>A Global Phylogenomic Analysis of the Shiitake Genus Lentinula.</title>
        <authorList>
            <consortium name="DOE Joint Genome Institute"/>
            <person name="Sierra-Patev S."/>
            <person name="Min B."/>
            <person name="Naranjo-Ortiz M."/>
            <person name="Looney B."/>
            <person name="Konkel Z."/>
            <person name="Slot J.C."/>
            <person name="Sakamoto Y."/>
            <person name="Steenwyk J.L."/>
            <person name="Rokas A."/>
            <person name="Carro J."/>
            <person name="Camarero S."/>
            <person name="Ferreira P."/>
            <person name="Molpeceres G."/>
            <person name="Ruiz-Duenas F.J."/>
            <person name="Serrano A."/>
            <person name="Henrissat B."/>
            <person name="Drula E."/>
            <person name="Hughes K.W."/>
            <person name="Mata J.L."/>
            <person name="Ishikawa N.K."/>
            <person name="Vargas-Isla R."/>
            <person name="Ushijima S."/>
            <person name="Smith C.A."/>
            <person name="Ahrendt S."/>
            <person name="Andreopoulos W."/>
            <person name="He G."/>
            <person name="Labutti K."/>
            <person name="Lipzen A."/>
            <person name="Ng V."/>
            <person name="Riley R."/>
            <person name="Sandor L."/>
            <person name="Barry K."/>
            <person name="Martinez A.T."/>
            <person name="Xiao Y."/>
            <person name="Gibbons J.G."/>
            <person name="Terashima K."/>
            <person name="Grigoriev I.V."/>
            <person name="Hibbett D.S."/>
        </authorList>
    </citation>
    <scope>NUCLEOTIDE SEQUENCE</scope>
    <source>
        <strain evidence="1">TMI1499</strain>
    </source>
</reference>
<evidence type="ECO:0000313" key="1">
    <source>
        <dbReference type="EMBL" id="KAJ3812858.1"/>
    </source>
</evidence>